<dbReference type="Pfam" id="PF03973">
    <property type="entry name" value="Triabin"/>
    <property type="match status" value="1"/>
</dbReference>
<protein>
    <submittedName>
        <fullName evidence="6">Putative salivary platelet aggregation inhibitor 2-like protein</fullName>
    </submittedName>
</protein>
<keyword evidence="3 5" id="KW-0732">Signal</keyword>
<dbReference type="InterPro" id="IPR012674">
    <property type="entry name" value="Calycin"/>
</dbReference>
<dbReference type="SUPFAM" id="SSF50814">
    <property type="entry name" value="Lipocalins"/>
    <property type="match status" value="1"/>
</dbReference>
<comment type="subcellular location">
    <subcellularLocation>
        <location evidence="1">Secreted</location>
    </subcellularLocation>
</comment>
<dbReference type="GO" id="GO:0005576">
    <property type="term" value="C:extracellular region"/>
    <property type="evidence" value="ECO:0007669"/>
    <property type="project" value="UniProtKB-SubCell"/>
</dbReference>
<proteinExistence type="evidence at transcript level"/>
<evidence type="ECO:0000256" key="4">
    <source>
        <dbReference type="ARBA" id="ARBA00034121"/>
    </source>
</evidence>
<dbReference type="InterPro" id="IPR005657">
    <property type="entry name" value="Triabi/Procalin"/>
</dbReference>
<accession>R4G568</accession>
<name>R4G568_RHOPR</name>
<evidence type="ECO:0000313" key="6">
    <source>
        <dbReference type="EMBL" id="JAA76745.1"/>
    </source>
</evidence>
<sequence>MMIIIVATLLGLLGHTFAAAGASATTTMPKECLELKGVTLKPGFLTLIKFFTGDWYLTHARDPKNPELCQKYQATSDLQLKFNGNSGSDVTCQGAKVIGKEGFYSFQCTTSGVTFTSFMAVVETDYTNYALLYRCGLYGSSAVEDNFLVFNRQSSGGIPGGLTTKLSQLDLTPTSFTKLGCT</sequence>
<feature type="signal peptide" evidence="5">
    <location>
        <begin position="1"/>
        <end position="18"/>
    </location>
</feature>
<evidence type="ECO:0000256" key="1">
    <source>
        <dbReference type="ARBA" id="ARBA00004613"/>
    </source>
</evidence>
<dbReference type="Gene3D" id="2.40.128.20">
    <property type="match status" value="1"/>
</dbReference>
<dbReference type="EMBL" id="GAHY01000765">
    <property type="protein sequence ID" value="JAA76745.1"/>
    <property type="molecule type" value="mRNA"/>
</dbReference>
<feature type="chain" id="PRO_5004372136" evidence="5">
    <location>
        <begin position="19"/>
        <end position="182"/>
    </location>
</feature>
<dbReference type="CDD" id="cd19423">
    <property type="entry name" value="lipocalin_LTBP1-like"/>
    <property type="match status" value="1"/>
</dbReference>
<evidence type="ECO:0000256" key="5">
    <source>
        <dbReference type="SAM" id="SignalP"/>
    </source>
</evidence>
<keyword evidence="2" id="KW-0964">Secreted</keyword>
<dbReference type="GO" id="GO:0030682">
    <property type="term" value="P:symbiont-mediated perturbation of host defenses"/>
    <property type="evidence" value="ECO:0007669"/>
    <property type="project" value="InterPro"/>
</dbReference>
<organism evidence="6">
    <name type="scientific">Rhodnius prolixus</name>
    <name type="common">Triatomid bug</name>
    <dbReference type="NCBI Taxonomy" id="13249"/>
    <lineage>
        <taxon>Eukaryota</taxon>
        <taxon>Metazoa</taxon>
        <taxon>Ecdysozoa</taxon>
        <taxon>Arthropoda</taxon>
        <taxon>Hexapoda</taxon>
        <taxon>Insecta</taxon>
        <taxon>Pterygota</taxon>
        <taxon>Neoptera</taxon>
        <taxon>Paraneoptera</taxon>
        <taxon>Hemiptera</taxon>
        <taxon>Heteroptera</taxon>
        <taxon>Panheteroptera</taxon>
        <taxon>Cimicomorpha</taxon>
        <taxon>Reduviidae</taxon>
        <taxon>Triatominae</taxon>
        <taxon>Rhodnius</taxon>
    </lineage>
</organism>
<reference evidence="6" key="1">
    <citation type="submission" date="2013-04" db="EMBL/GenBank/DDBJ databases">
        <title>An insight into the transcriptome of the digestive tract of the blood sucking bug, Rhodnius prolixus.</title>
        <authorList>
            <person name="Ribeiro J.M.C."/>
            <person name="Genta F.A."/>
            <person name="Sorgine M.H.F."/>
            <person name="Paiva-Silva G.O."/>
            <person name="Majerowicz D."/>
            <person name="Medeiros M."/>
            <person name="Koerich L."/>
            <person name="Terra W.R."/>
            <person name="Ferreira C."/>
            <person name="Pimentel A.C."/>
            <person name="Bisch P.M."/>
            <person name="Diniz M.M.P."/>
            <person name="Nascimento R."/>
            <person name="Salmon D."/>
            <person name="Silber A.M."/>
            <person name="Alves M."/>
            <person name="Oliveira M.F."/>
            <person name="Gondim K.C."/>
            <person name="Silva Neto M.A.C."/>
            <person name="Atella G.C."/>
            <person name="Araujo H."/>
            <person name="Dias F.S."/>
            <person name="Polycarpo C.R."/>
            <person name="Fampa P."/>
            <person name="Melo A.C."/>
            <person name="Tanaka A.S."/>
            <person name="Balczun C."/>
            <person name="Oliveira J.H.M."/>
            <person name="Goncalves R."/>
            <person name="Lazoski C."/>
            <person name="Pereira M.A."/>
            <person name="Rivera-Pomar R."/>
            <person name="Diambra L."/>
            <person name="Schaub G.A."/>
            <person name="Garcia E.S."/>
            <person name="Azambuja P."/>
            <person name="Braz G.R.C."/>
            <person name="Oliveira P.L."/>
        </authorList>
    </citation>
    <scope>NUCLEOTIDE SEQUENCE</scope>
</reference>
<comment type="similarity">
    <text evidence="4">Belongs to the calycin superfamily. Triabin family.</text>
</comment>
<evidence type="ECO:0000256" key="2">
    <source>
        <dbReference type="ARBA" id="ARBA00022525"/>
    </source>
</evidence>
<dbReference type="VEuPathDB" id="VectorBase:RPRC000175"/>
<evidence type="ECO:0000256" key="3">
    <source>
        <dbReference type="ARBA" id="ARBA00022729"/>
    </source>
</evidence>
<dbReference type="AlphaFoldDB" id="R4G568"/>